<evidence type="ECO:0000313" key="1">
    <source>
        <dbReference type="EMBL" id="AXQ69722.1"/>
    </source>
</evidence>
<proteinExistence type="predicted"/>
<reference evidence="1" key="1">
    <citation type="submission" date="2018-07" db="EMBL/GenBank/DDBJ databases">
        <authorList>
            <person name="Wilson K.M."/>
            <person name="Ely B."/>
        </authorList>
    </citation>
    <scope>NUCLEOTIDE SEQUENCE</scope>
</reference>
<dbReference type="EMBL" id="MH588547">
    <property type="protein sequence ID" value="AXQ69722.1"/>
    <property type="molecule type" value="Genomic_DNA"/>
</dbReference>
<dbReference type="Proteomes" id="UP000259683">
    <property type="component" value="Segment"/>
</dbReference>
<gene>
    <name evidence="1" type="ORF">CcrSC_gp140</name>
</gene>
<name>A0A385EFT5_9CAUD</name>
<accession>A0A385EFT5</accession>
<keyword evidence="2" id="KW-1185">Reference proteome</keyword>
<protein>
    <submittedName>
        <fullName evidence="1">Uncharacterized protein</fullName>
    </submittedName>
</protein>
<organism evidence="1 2">
    <name type="scientific">Caulobacter phage CcrSC</name>
    <dbReference type="NCBI Taxonomy" id="2283272"/>
    <lineage>
        <taxon>Viruses</taxon>
        <taxon>Duplodnaviria</taxon>
        <taxon>Heunggongvirae</taxon>
        <taxon>Uroviricota</taxon>
        <taxon>Caudoviricetes</taxon>
        <taxon>Jeanschmidtviridae</taxon>
        <taxon>Bertelyvirus</taxon>
        <taxon>Bertelyvirus SC</taxon>
    </lineage>
</organism>
<sequence>MKTHEFCYWLQGLFEIADPKTLDENQVRIIKAHLDMVFLHDIDQRYPAEQQPALNAIHNGLKVAGKPPISKPAPIPEDGMLFRC</sequence>
<reference evidence="1" key="2">
    <citation type="submission" date="2021-07" db="EMBL/GenBank/DDBJ databases">
        <title>Giant CbK-like Caulobacter bacteriophages have genetically divergent genomes.</title>
        <authorList>
            <person name="Wilson K."/>
            <person name="Ely B."/>
        </authorList>
    </citation>
    <scope>NUCLEOTIDE SEQUENCE</scope>
</reference>
<evidence type="ECO:0000313" key="2">
    <source>
        <dbReference type="Proteomes" id="UP000259683"/>
    </source>
</evidence>